<dbReference type="InterPro" id="IPR035901">
    <property type="entry name" value="GIY-YIG_endonuc_sf"/>
</dbReference>
<dbReference type="Pfam" id="PF01541">
    <property type="entry name" value="GIY-YIG"/>
    <property type="match status" value="1"/>
</dbReference>
<dbReference type="PROSITE" id="PS50164">
    <property type="entry name" value="GIY_YIG"/>
    <property type="match status" value="1"/>
</dbReference>
<evidence type="ECO:0000313" key="3">
    <source>
        <dbReference type="Proteomes" id="UP000078492"/>
    </source>
</evidence>
<reference evidence="2 3" key="1">
    <citation type="submission" date="2015-09" db="EMBL/GenBank/DDBJ databases">
        <title>Trachymyrmex cornetzi WGS genome.</title>
        <authorList>
            <person name="Nygaard S."/>
            <person name="Hu H."/>
            <person name="Boomsma J."/>
            <person name="Zhang G."/>
        </authorList>
    </citation>
    <scope>NUCLEOTIDE SEQUENCE [LARGE SCALE GENOMIC DNA]</scope>
    <source>
        <strain evidence="2">Tcor2-1</strain>
        <tissue evidence="2">Whole body</tissue>
    </source>
</reference>
<dbReference type="Proteomes" id="UP000078492">
    <property type="component" value="Unassembled WGS sequence"/>
</dbReference>
<sequence length="213" mass="25502">MIDRVFFLSHPRFHQRNIISVIDILLNNDYPLDFIFKTINLRLKSLFYSQTMKQNNANSNDTRDEMKPWITLPYIPQISDKFMNIFNDVNIRLSFYSLNKLNKYIKVHKDVIPTNSKRDVVYQITCKDCDATYVGQTGRRLQTRILEHKNHINRNTTTQSVITEHRLEHNHEFDWSNVRVLDTERFFSKCLISEMIYIKLQKNSLNCQSDTEY</sequence>
<protein>
    <recommendedName>
        <fullName evidence="1">GIY-YIG domain-containing protein</fullName>
    </recommendedName>
</protein>
<dbReference type="EMBL" id="KQ978616">
    <property type="protein sequence ID" value="KYN29802.1"/>
    <property type="molecule type" value="Genomic_DNA"/>
</dbReference>
<name>A0A151JR31_9HYME</name>
<dbReference type="PANTHER" id="PTHR21301">
    <property type="entry name" value="REVERSE TRANSCRIPTASE"/>
    <property type="match status" value="1"/>
</dbReference>
<organism evidence="2 3">
    <name type="scientific">Trachymyrmex cornetzi</name>
    <dbReference type="NCBI Taxonomy" id="471704"/>
    <lineage>
        <taxon>Eukaryota</taxon>
        <taxon>Metazoa</taxon>
        <taxon>Ecdysozoa</taxon>
        <taxon>Arthropoda</taxon>
        <taxon>Hexapoda</taxon>
        <taxon>Insecta</taxon>
        <taxon>Pterygota</taxon>
        <taxon>Neoptera</taxon>
        <taxon>Endopterygota</taxon>
        <taxon>Hymenoptera</taxon>
        <taxon>Apocrita</taxon>
        <taxon>Aculeata</taxon>
        <taxon>Formicoidea</taxon>
        <taxon>Formicidae</taxon>
        <taxon>Myrmicinae</taxon>
        <taxon>Trachymyrmex</taxon>
    </lineage>
</organism>
<dbReference type="CDD" id="cd10442">
    <property type="entry name" value="GIY-YIG_PLEs"/>
    <property type="match status" value="1"/>
</dbReference>
<dbReference type="AlphaFoldDB" id="A0A151JR31"/>
<dbReference type="PANTHER" id="PTHR21301:SF10">
    <property type="entry name" value="REVERSE TRANSCRIPTASE DOMAIN-CONTAINING PROTEIN"/>
    <property type="match status" value="1"/>
</dbReference>
<dbReference type="SUPFAM" id="SSF82771">
    <property type="entry name" value="GIY-YIG endonuclease"/>
    <property type="match status" value="1"/>
</dbReference>
<gene>
    <name evidence="2" type="ORF">ALC57_00753</name>
</gene>
<accession>A0A151JR31</accession>
<dbReference type="Pfam" id="PF26215">
    <property type="entry name" value="HTH_animal"/>
    <property type="match status" value="1"/>
</dbReference>
<evidence type="ECO:0000313" key="2">
    <source>
        <dbReference type="EMBL" id="KYN29802.1"/>
    </source>
</evidence>
<dbReference type="Gene3D" id="3.40.1440.10">
    <property type="entry name" value="GIY-YIG endonuclease"/>
    <property type="match status" value="1"/>
</dbReference>
<feature type="domain" description="GIY-YIG" evidence="1">
    <location>
        <begin position="117"/>
        <end position="199"/>
    </location>
</feature>
<evidence type="ECO:0000259" key="1">
    <source>
        <dbReference type="PROSITE" id="PS50164"/>
    </source>
</evidence>
<keyword evidence="3" id="KW-1185">Reference proteome</keyword>
<dbReference type="InterPro" id="IPR058912">
    <property type="entry name" value="HTH_animal"/>
</dbReference>
<proteinExistence type="predicted"/>
<dbReference type="InterPro" id="IPR000305">
    <property type="entry name" value="GIY-YIG_endonuc"/>
</dbReference>